<dbReference type="EMBL" id="JADFTS010000084">
    <property type="protein sequence ID" value="KAF9586829.1"/>
    <property type="molecule type" value="Genomic_DNA"/>
</dbReference>
<feature type="region of interest" description="Disordered" evidence="1">
    <location>
        <begin position="147"/>
        <end position="168"/>
    </location>
</feature>
<protein>
    <recommendedName>
        <fullName evidence="4">Aminotransferase-like plant mobile domain-containing protein</fullName>
    </recommendedName>
</protein>
<dbReference type="Proteomes" id="UP000631114">
    <property type="component" value="Unassembled WGS sequence"/>
</dbReference>
<evidence type="ECO:0008006" key="4">
    <source>
        <dbReference type="Google" id="ProtNLM"/>
    </source>
</evidence>
<comment type="caution">
    <text evidence="2">The sequence shown here is derived from an EMBL/GenBank/DDBJ whole genome shotgun (WGS) entry which is preliminary data.</text>
</comment>
<proteinExistence type="predicted"/>
<organism evidence="2 3">
    <name type="scientific">Coptis chinensis</name>
    <dbReference type="NCBI Taxonomy" id="261450"/>
    <lineage>
        <taxon>Eukaryota</taxon>
        <taxon>Viridiplantae</taxon>
        <taxon>Streptophyta</taxon>
        <taxon>Embryophyta</taxon>
        <taxon>Tracheophyta</taxon>
        <taxon>Spermatophyta</taxon>
        <taxon>Magnoliopsida</taxon>
        <taxon>Ranunculales</taxon>
        <taxon>Ranunculaceae</taxon>
        <taxon>Coptidoideae</taxon>
        <taxon>Coptis</taxon>
    </lineage>
</organism>
<keyword evidence="3" id="KW-1185">Reference proteome</keyword>
<evidence type="ECO:0000313" key="2">
    <source>
        <dbReference type="EMBL" id="KAF9586829.1"/>
    </source>
</evidence>
<sequence>MAEENIIQHPSQFLRCYCHLDALCLHVSRSNDNPGRQDFTTLPNWDQSKGCGFVYWVDSRTPISEQGSSSTSERCEQGSSSTSERCLRIREVIDCTVQNTLAAELCVAQESASACRDLLLQLRDLELDKITMSLDLYDMKPSLEELRKDKSRGKDKANEQKEEQEQEQEVVRIKKRKGKNVVEAVSKPDKKLLSGDALDFKVKYFNASIITTSEIQSALEGVVKKKDKESIADFAKLMVLFMLNSGFFTKSNFTLASAYVYYVYCFEEMNKVSWATTISSHMMKQIRKHSAKSPMSTGTCVVQLLYWFCEHTVDFISPVKDYETQYLRCAKWDLSVLIHKFPQVVGEGLDKKSKAKAKIPLKVSKELRDIIDDEQILLTRLYEPKETETTLEIWRRKLEYDSGQTGGHMEEGGFMDDDSPNTDTHDEFPGINSTLTEGSTQIVVNLQQNDSDPMMEGPEIEEEREDDYLGETGANVGDGGLVDHDSPNFDTPADESRAKCLSTDPIPVEVPTKIVDYL</sequence>
<feature type="region of interest" description="Disordered" evidence="1">
    <location>
        <begin position="404"/>
        <end position="439"/>
    </location>
</feature>
<accession>A0A835GT76</accession>
<feature type="region of interest" description="Disordered" evidence="1">
    <location>
        <begin position="470"/>
        <end position="498"/>
    </location>
</feature>
<feature type="compositionally biased region" description="Basic and acidic residues" evidence="1">
    <location>
        <begin position="147"/>
        <end position="163"/>
    </location>
</feature>
<name>A0A835GT76_9MAGN</name>
<gene>
    <name evidence="2" type="ORF">IFM89_039957</name>
</gene>
<evidence type="ECO:0000313" key="3">
    <source>
        <dbReference type="Proteomes" id="UP000631114"/>
    </source>
</evidence>
<dbReference type="AlphaFoldDB" id="A0A835GT76"/>
<reference evidence="2 3" key="1">
    <citation type="submission" date="2020-10" db="EMBL/GenBank/DDBJ databases">
        <title>The Coptis chinensis genome and diversification of protoberbering-type alkaloids.</title>
        <authorList>
            <person name="Wang B."/>
            <person name="Shu S."/>
            <person name="Song C."/>
            <person name="Liu Y."/>
        </authorList>
    </citation>
    <scope>NUCLEOTIDE SEQUENCE [LARGE SCALE GENOMIC DNA]</scope>
    <source>
        <strain evidence="2">HL-2020</strain>
        <tissue evidence="2">Leaf</tissue>
    </source>
</reference>
<evidence type="ECO:0000256" key="1">
    <source>
        <dbReference type="SAM" id="MobiDB-lite"/>
    </source>
</evidence>